<proteinExistence type="predicted"/>
<evidence type="ECO:0000313" key="2">
    <source>
        <dbReference type="Proteomes" id="UP000709295"/>
    </source>
</evidence>
<dbReference type="Proteomes" id="UP000709295">
    <property type="component" value="Unassembled WGS sequence"/>
</dbReference>
<sequence length="51" mass="5654">MIEPGKCYANSVEIQFRPHKGDQVRPGTTAHHYRSGESILCPVVAAETCLR</sequence>
<reference evidence="1" key="1">
    <citation type="submission" date="2021-01" db="EMBL/GenBank/DDBJ databases">
        <title>Phytophthora aleatoria, a newly-described species from Pinus radiata is distinct from Phytophthora cactorum isolates based on comparative genomics.</title>
        <authorList>
            <person name="Mcdougal R."/>
            <person name="Panda P."/>
            <person name="Williams N."/>
            <person name="Studholme D.J."/>
        </authorList>
    </citation>
    <scope>NUCLEOTIDE SEQUENCE</scope>
    <source>
        <strain evidence="1">NZFS 4037</strain>
    </source>
</reference>
<evidence type="ECO:0000313" key="1">
    <source>
        <dbReference type="EMBL" id="KAG6943166.1"/>
    </source>
</evidence>
<comment type="caution">
    <text evidence="1">The sequence shown here is derived from an EMBL/GenBank/DDBJ whole genome shotgun (WGS) entry which is preliminary data.</text>
</comment>
<name>A0A8J5IWU9_9STRA</name>
<dbReference type="AlphaFoldDB" id="A0A8J5IWU9"/>
<feature type="non-terminal residue" evidence="1">
    <location>
        <position position="51"/>
    </location>
</feature>
<keyword evidence="2" id="KW-1185">Reference proteome</keyword>
<organism evidence="1 2">
    <name type="scientific">Phytophthora aleatoria</name>
    <dbReference type="NCBI Taxonomy" id="2496075"/>
    <lineage>
        <taxon>Eukaryota</taxon>
        <taxon>Sar</taxon>
        <taxon>Stramenopiles</taxon>
        <taxon>Oomycota</taxon>
        <taxon>Peronosporomycetes</taxon>
        <taxon>Peronosporales</taxon>
        <taxon>Peronosporaceae</taxon>
        <taxon>Phytophthora</taxon>
    </lineage>
</organism>
<gene>
    <name evidence="1" type="ORF">JG688_00017747</name>
</gene>
<protein>
    <submittedName>
        <fullName evidence="1">Uncharacterized protein</fullName>
    </submittedName>
</protein>
<dbReference type="EMBL" id="JAENGY010002821">
    <property type="protein sequence ID" value="KAG6943166.1"/>
    <property type="molecule type" value="Genomic_DNA"/>
</dbReference>
<accession>A0A8J5IWU9</accession>